<dbReference type="CDD" id="cd00130">
    <property type="entry name" value="PAS"/>
    <property type="match status" value="3"/>
</dbReference>
<protein>
    <recommendedName>
        <fullName evidence="2">histidine kinase</fullName>
        <ecNumber evidence="2">2.7.13.3</ecNumber>
    </recommendedName>
</protein>
<keyword evidence="4" id="KW-0808">Transferase</keyword>
<dbReference type="SUPFAM" id="SSF55785">
    <property type="entry name" value="PYP-like sensor domain (PAS domain)"/>
    <property type="match status" value="4"/>
</dbReference>
<evidence type="ECO:0000259" key="10">
    <source>
        <dbReference type="PROSITE" id="PS50109"/>
    </source>
</evidence>
<dbReference type="RefSeq" id="WP_379748206.1">
    <property type="nucleotide sequence ID" value="NZ_JBHTCP010000013.1"/>
</dbReference>
<dbReference type="InterPro" id="IPR000014">
    <property type="entry name" value="PAS"/>
</dbReference>
<dbReference type="InterPro" id="IPR004358">
    <property type="entry name" value="Sig_transdc_His_kin-like_C"/>
</dbReference>
<dbReference type="EC" id="2.7.13.3" evidence="2"/>
<dbReference type="Gene3D" id="1.10.287.130">
    <property type="match status" value="1"/>
</dbReference>
<feature type="domain" description="Histidine kinase" evidence="10">
    <location>
        <begin position="530"/>
        <end position="734"/>
    </location>
</feature>
<dbReference type="InterPro" id="IPR036097">
    <property type="entry name" value="HisK_dim/P_sf"/>
</dbReference>
<evidence type="ECO:0000256" key="6">
    <source>
        <dbReference type="ARBA" id="ARBA00022777"/>
    </source>
</evidence>
<organism evidence="13 14">
    <name type="scientific">Fictibacillus iocasae</name>
    <dbReference type="NCBI Taxonomy" id="2715437"/>
    <lineage>
        <taxon>Bacteria</taxon>
        <taxon>Bacillati</taxon>
        <taxon>Bacillota</taxon>
        <taxon>Bacilli</taxon>
        <taxon>Bacillales</taxon>
        <taxon>Fictibacillaceae</taxon>
        <taxon>Fictibacillus</taxon>
    </lineage>
</organism>
<dbReference type="Pfam" id="PF02518">
    <property type="entry name" value="HATPase_c"/>
    <property type="match status" value="1"/>
</dbReference>
<dbReference type="InterPro" id="IPR013656">
    <property type="entry name" value="PAS_4"/>
</dbReference>
<dbReference type="Pfam" id="PF00512">
    <property type="entry name" value="HisKA"/>
    <property type="match status" value="1"/>
</dbReference>
<feature type="domain" description="PAS" evidence="11">
    <location>
        <begin position="139"/>
        <end position="209"/>
    </location>
</feature>
<evidence type="ECO:0000256" key="2">
    <source>
        <dbReference type="ARBA" id="ARBA00012438"/>
    </source>
</evidence>
<name>A0ABW2NLK0_9BACL</name>
<dbReference type="Pfam" id="PF13426">
    <property type="entry name" value="PAS_9"/>
    <property type="match status" value="1"/>
</dbReference>
<evidence type="ECO:0000256" key="3">
    <source>
        <dbReference type="ARBA" id="ARBA00022553"/>
    </source>
</evidence>
<evidence type="ECO:0000259" key="12">
    <source>
        <dbReference type="PROSITE" id="PS50113"/>
    </source>
</evidence>
<evidence type="ECO:0000313" key="13">
    <source>
        <dbReference type="EMBL" id="MFC7371545.1"/>
    </source>
</evidence>
<dbReference type="InterPro" id="IPR000700">
    <property type="entry name" value="PAS-assoc_C"/>
</dbReference>
<dbReference type="InterPro" id="IPR003661">
    <property type="entry name" value="HisK_dim/P_dom"/>
</dbReference>
<dbReference type="SMART" id="SM00388">
    <property type="entry name" value="HisKA"/>
    <property type="match status" value="1"/>
</dbReference>
<keyword evidence="5" id="KW-0547">Nucleotide-binding</keyword>
<dbReference type="Pfam" id="PF08448">
    <property type="entry name" value="PAS_4"/>
    <property type="match status" value="1"/>
</dbReference>
<keyword evidence="14" id="KW-1185">Reference proteome</keyword>
<dbReference type="InterPro" id="IPR052162">
    <property type="entry name" value="Sensor_kinase/Photoreceptor"/>
</dbReference>
<dbReference type="NCBIfam" id="TIGR00229">
    <property type="entry name" value="sensory_box"/>
    <property type="match status" value="4"/>
</dbReference>
<dbReference type="Gene3D" id="3.30.565.10">
    <property type="entry name" value="Histidine kinase-like ATPase, C-terminal domain"/>
    <property type="match status" value="1"/>
</dbReference>
<dbReference type="InterPro" id="IPR035965">
    <property type="entry name" value="PAS-like_dom_sf"/>
</dbReference>
<dbReference type="Proteomes" id="UP001596549">
    <property type="component" value="Unassembled WGS sequence"/>
</dbReference>
<dbReference type="PANTHER" id="PTHR43304:SF1">
    <property type="entry name" value="PAC DOMAIN-CONTAINING PROTEIN"/>
    <property type="match status" value="1"/>
</dbReference>
<gene>
    <name evidence="13" type="ORF">ACFQPF_07640</name>
</gene>
<dbReference type="InterPro" id="IPR036890">
    <property type="entry name" value="HATPase_C_sf"/>
</dbReference>
<feature type="coiled-coil region" evidence="9">
    <location>
        <begin position="246"/>
        <end position="273"/>
    </location>
</feature>
<dbReference type="Gene3D" id="3.30.450.20">
    <property type="entry name" value="PAS domain"/>
    <property type="match status" value="4"/>
</dbReference>
<dbReference type="InterPro" id="IPR005467">
    <property type="entry name" value="His_kinase_dom"/>
</dbReference>
<accession>A0ABW2NLK0</accession>
<keyword evidence="6" id="KW-0418">Kinase</keyword>
<evidence type="ECO:0000256" key="9">
    <source>
        <dbReference type="SAM" id="Coils"/>
    </source>
</evidence>
<keyword evidence="9" id="KW-0175">Coiled coil</keyword>
<keyword evidence="7" id="KW-0067">ATP-binding</keyword>
<feature type="domain" description="PAC" evidence="12">
    <location>
        <begin position="338"/>
        <end position="390"/>
    </location>
</feature>
<dbReference type="PRINTS" id="PR00344">
    <property type="entry name" value="BCTRLSENSOR"/>
</dbReference>
<dbReference type="InterPro" id="IPR003594">
    <property type="entry name" value="HATPase_dom"/>
</dbReference>
<dbReference type="InterPro" id="IPR013767">
    <property type="entry name" value="PAS_fold"/>
</dbReference>
<dbReference type="SMART" id="SM00086">
    <property type="entry name" value="PAC"/>
    <property type="match status" value="4"/>
</dbReference>
<dbReference type="Pfam" id="PF00989">
    <property type="entry name" value="PAS"/>
    <property type="match status" value="1"/>
</dbReference>
<comment type="catalytic activity">
    <reaction evidence="1">
        <text>ATP + protein L-histidine = ADP + protein N-phospho-L-histidine.</text>
        <dbReference type="EC" id="2.7.13.3"/>
    </reaction>
</comment>
<dbReference type="PROSITE" id="PS50113">
    <property type="entry name" value="PAC"/>
    <property type="match status" value="3"/>
</dbReference>
<dbReference type="SUPFAM" id="SSF47384">
    <property type="entry name" value="Homodimeric domain of signal transducing histidine kinase"/>
    <property type="match status" value="1"/>
</dbReference>
<dbReference type="EMBL" id="JBHTCP010000013">
    <property type="protein sequence ID" value="MFC7371545.1"/>
    <property type="molecule type" value="Genomic_DNA"/>
</dbReference>
<proteinExistence type="predicted"/>
<dbReference type="PROSITE" id="PS50109">
    <property type="entry name" value="HIS_KIN"/>
    <property type="match status" value="1"/>
</dbReference>
<dbReference type="PROSITE" id="PS50112">
    <property type="entry name" value="PAS"/>
    <property type="match status" value="2"/>
</dbReference>
<feature type="domain" description="PAS" evidence="11">
    <location>
        <begin position="391"/>
        <end position="461"/>
    </location>
</feature>
<comment type="caution">
    <text evidence="13">The sequence shown here is derived from an EMBL/GenBank/DDBJ whole genome shotgun (WGS) entry which is preliminary data.</text>
</comment>
<dbReference type="InterPro" id="IPR001610">
    <property type="entry name" value="PAC"/>
</dbReference>
<feature type="domain" description="PAC" evidence="12">
    <location>
        <begin position="464"/>
        <end position="517"/>
    </location>
</feature>
<evidence type="ECO:0000256" key="8">
    <source>
        <dbReference type="ARBA" id="ARBA00023012"/>
    </source>
</evidence>
<keyword evidence="8" id="KW-0902">Two-component regulatory system</keyword>
<dbReference type="PANTHER" id="PTHR43304">
    <property type="entry name" value="PHYTOCHROME-LIKE PROTEIN CPH1"/>
    <property type="match status" value="1"/>
</dbReference>
<dbReference type="SMART" id="SM00387">
    <property type="entry name" value="HATPase_c"/>
    <property type="match status" value="1"/>
</dbReference>
<dbReference type="CDD" id="cd00075">
    <property type="entry name" value="HATPase"/>
    <property type="match status" value="1"/>
</dbReference>
<dbReference type="CDD" id="cd00082">
    <property type="entry name" value="HisKA"/>
    <property type="match status" value="1"/>
</dbReference>
<keyword evidence="3" id="KW-0597">Phosphoprotein</keyword>
<dbReference type="Pfam" id="PF08447">
    <property type="entry name" value="PAS_3"/>
    <property type="match status" value="1"/>
</dbReference>
<dbReference type="SMART" id="SM00091">
    <property type="entry name" value="PAS"/>
    <property type="match status" value="3"/>
</dbReference>
<evidence type="ECO:0000313" key="14">
    <source>
        <dbReference type="Proteomes" id="UP001596549"/>
    </source>
</evidence>
<evidence type="ECO:0000256" key="5">
    <source>
        <dbReference type="ARBA" id="ARBA00022741"/>
    </source>
</evidence>
<dbReference type="SUPFAM" id="SSF55874">
    <property type="entry name" value="ATPase domain of HSP90 chaperone/DNA topoisomerase II/histidine kinase"/>
    <property type="match status" value="1"/>
</dbReference>
<sequence>MGESNSPTQHASSIETQLPYLSAGISKQKSMTFTFKKENGEIIMTESEGALFDAFGLTRDHVIGKSIKDIFPPKVAELKLKYYERAWNGESVTYEAVLNGIPFLAAIGPVYRDGKIVEVYGFCVDLTERVTMERQLAESEQRFQSLIEHNMDALFSVDLNGRFTTVNPACEILTGYTQSELLGMSFHPLLPKERHFQAEQQFKEALNGNPQTYEIMICIKSGEQRFVNLTVTPIIVVDQVLGVYGIAKDITEKKNYERELRDTKELLEAVIYNSTDAISIMNFSDHTTQVNPAFEETFGFSEADLNQSASEILPVVPEEMVPESEQLLKIVKKGGYVKSHETIRLHKSGRRLNVSLSLSPVFGDNGEVIAMSAISRDITERKIKEKALRASEEKYRIIAENTMDLIAVAEPSGRITYVSPSNKQLLGFDPSYYIGKNGLMFFHQDDRMKAKTAFRTMASTRLPVKFEARCLHANGSYVLLESQATPVVNDENHELESVVVVSRDLTERKKTEEMLRKSDKLSVLGQLAAGVAHEIRNPLTSIKGFLQLLQSRATENAEYYSIMLSEIDRINGIVGEFMLLAKPQAMNFTLTNIKMLMDHVISLLDSQANLMNAQIYFDCDKDLPSVWCVENQIKQVFINILKNAIESMPAGGTVRIRLRLKDGYIVTSITDEGCGIEESRLKTLGEPFYTTKEKGTGLGLMICYKIVENHGGKITIHSKVGEGSTFTIALPLLDEKPEAE</sequence>
<evidence type="ECO:0000256" key="1">
    <source>
        <dbReference type="ARBA" id="ARBA00000085"/>
    </source>
</evidence>
<evidence type="ECO:0000259" key="11">
    <source>
        <dbReference type="PROSITE" id="PS50112"/>
    </source>
</evidence>
<evidence type="ECO:0000256" key="4">
    <source>
        <dbReference type="ARBA" id="ARBA00022679"/>
    </source>
</evidence>
<feature type="domain" description="PAC" evidence="12">
    <location>
        <begin position="211"/>
        <end position="262"/>
    </location>
</feature>
<dbReference type="InterPro" id="IPR013655">
    <property type="entry name" value="PAS_fold_3"/>
</dbReference>
<reference evidence="14" key="1">
    <citation type="journal article" date="2019" name="Int. J. Syst. Evol. Microbiol.">
        <title>The Global Catalogue of Microorganisms (GCM) 10K type strain sequencing project: providing services to taxonomists for standard genome sequencing and annotation.</title>
        <authorList>
            <consortium name="The Broad Institute Genomics Platform"/>
            <consortium name="The Broad Institute Genome Sequencing Center for Infectious Disease"/>
            <person name="Wu L."/>
            <person name="Ma J."/>
        </authorList>
    </citation>
    <scope>NUCLEOTIDE SEQUENCE [LARGE SCALE GENOMIC DNA]</scope>
    <source>
        <strain evidence="14">NBRC 106396</strain>
    </source>
</reference>
<evidence type="ECO:0000256" key="7">
    <source>
        <dbReference type="ARBA" id="ARBA00022840"/>
    </source>
</evidence>